<accession>A0A9Q2XPZ1</accession>
<proteinExistence type="predicted"/>
<organism evidence="1 2">
    <name type="scientific">Pseudomonas aegrilactucae</name>
    <dbReference type="NCBI Taxonomy" id="2854028"/>
    <lineage>
        <taxon>Bacteria</taxon>
        <taxon>Pseudomonadati</taxon>
        <taxon>Pseudomonadota</taxon>
        <taxon>Gammaproteobacteria</taxon>
        <taxon>Pseudomonadales</taxon>
        <taxon>Pseudomonadaceae</taxon>
        <taxon>Pseudomonas</taxon>
    </lineage>
</organism>
<evidence type="ECO:0000313" key="2">
    <source>
        <dbReference type="Proteomes" id="UP001106592"/>
    </source>
</evidence>
<reference evidence="1" key="2">
    <citation type="journal article" date="2023" name="Plant Pathol.">
        <title>Dismantling and reorganizing Pseudomonas marginalis sensu#lato.</title>
        <authorList>
            <person name="Sawada H."/>
            <person name="Fujikawa T."/>
            <person name="Satou M."/>
        </authorList>
    </citation>
    <scope>NUCLEOTIDE SEQUENCE</scope>
    <source>
        <strain evidence="1">MAFF 301350</strain>
    </source>
</reference>
<dbReference type="EMBL" id="JAHTBI010000119">
    <property type="protein sequence ID" value="MBV6290215.1"/>
    <property type="molecule type" value="Genomic_DNA"/>
</dbReference>
<reference evidence="1" key="1">
    <citation type="journal article" date="2022" name="Int. J. Syst. Evol. Microbiol.">
        <title>Pseudomonas aegrilactucae sp. nov. and Pseudomonas morbosilactucae sp. nov., pathogens causing bacterial rot of lettuce in Japan.</title>
        <authorList>
            <person name="Sawada H."/>
            <person name="Fujikawa T."/>
            <person name="Satou M."/>
        </authorList>
    </citation>
    <scope>NUCLEOTIDE SEQUENCE</scope>
    <source>
        <strain evidence="1">MAFF 301350</strain>
    </source>
</reference>
<comment type="caution">
    <text evidence="1">The sequence shown here is derived from an EMBL/GenBank/DDBJ whole genome shotgun (WGS) entry which is preliminary data.</text>
</comment>
<gene>
    <name evidence="1" type="ORF">KUO17_24880</name>
</gene>
<sequence length="72" mass="8334">MNLYKLYKKIMKKEAYNNLNLLLGGFDSFEEFPIISRDRRVEKLQVALKQEDVSGFLLGFAFFFAKYSAGNG</sequence>
<keyword evidence="2" id="KW-1185">Reference proteome</keyword>
<evidence type="ECO:0000313" key="1">
    <source>
        <dbReference type="EMBL" id="MBV6290215.1"/>
    </source>
</evidence>
<protein>
    <submittedName>
        <fullName evidence="1">Uncharacterized protein</fullName>
    </submittedName>
</protein>
<dbReference type="Proteomes" id="UP001106592">
    <property type="component" value="Unassembled WGS sequence"/>
</dbReference>
<name>A0A9Q2XPZ1_9PSED</name>
<dbReference type="AlphaFoldDB" id="A0A9Q2XPZ1"/>